<protein>
    <submittedName>
        <fullName evidence="2">SEC-C motif-containing protein</fullName>
    </submittedName>
</protein>
<sequence length="167" mass="18541">MRDETMVGCACGSGQDFERCCGRYLGGEHAPTPEALMRARYVAFKMRNLDFIEATCTEEGLQSLNRLEMEKALPDTQFQGFELRGTTGGGVNDDDGSVHFDFRYKFGGKEMRQAEIAHFRRVDGKWLYDYSEVNPKSAPVRVVSVGRNDPCPCGSGKKFKKCCGAAA</sequence>
<dbReference type="InterPro" id="IPR004027">
    <property type="entry name" value="SEC_C_motif"/>
</dbReference>
<dbReference type="Gene3D" id="3.10.450.50">
    <property type="match status" value="1"/>
</dbReference>
<dbReference type="EMBL" id="JACIEZ010000017">
    <property type="protein sequence ID" value="MBB4067260.1"/>
    <property type="molecule type" value="Genomic_DNA"/>
</dbReference>
<feature type="domain" description="YchJ-like middle NTF2-like" evidence="1">
    <location>
        <begin position="32"/>
        <end position="128"/>
    </location>
</feature>
<accession>A0A7W6J9F6</accession>
<dbReference type="SUPFAM" id="SSF54427">
    <property type="entry name" value="NTF2-like"/>
    <property type="match status" value="1"/>
</dbReference>
<evidence type="ECO:0000313" key="3">
    <source>
        <dbReference type="Proteomes" id="UP000528286"/>
    </source>
</evidence>
<keyword evidence="3" id="KW-1185">Reference proteome</keyword>
<reference evidence="2 3" key="1">
    <citation type="submission" date="2020-08" db="EMBL/GenBank/DDBJ databases">
        <title>Genomic Encyclopedia of Type Strains, Phase IV (KMG-IV): sequencing the most valuable type-strain genomes for metagenomic binning, comparative biology and taxonomic classification.</title>
        <authorList>
            <person name="Goeker M."/>
        </authorList>
    </citation>
    <scope>NUCLEOTIDE SEQUENCE [LARGE SCALE GENOMIC DNA]</scope>
    <source>
        <strain evidence="2 3">DSM 29853</strain>
    </source>
</reference>
<dbReference type="InterPro" id="IPR032710">
    <property type="entry name" value="NTF2-like_dom_sf"/>
</dbReference>
<comment type="caution">
    <text evidence="2">The sequence shown here is derived from an EMBL/GenBank/DDBJ whole genome shotgun (WGS) entry which is preliminary data.</text>
</comment>
<name>A0A7W6J9F6_9HYPH</name>
<dbReference type="PANTHER" id="PTHR33747">
    <property type="entry name" value="UPF0225 PROTEIN SCO1677"/>
    <property type="match status" value="1"/>
</dbReference>
<organism evidence="2 3">
    <name type="scientific">Gellertiella hungarica</name>
    <dbReference type="NCBI Taxonomy" id="1572859"/>
    <lineage>
        <taxon>Bacteria</taxon>
        <taxon>Pseudomonadati</taxon>
        <taxon>Pseudomonadota</taxon>
        <taxon>Alphaproteobacteria</taxon>
        <taxon>Hyphomicrobiales</taxon>
        <taxon>Rhizobiaceae</taxon>
        <taxon>Gellertiella</taxon>
    </lineage>
</organism>
<dbReference type="InterPro" id="IPR048469">
    <property type="entry name" value="YchJ-like_M"/>
</dbReference>
<evidence type="ECO:0000259" key="1">
    <source>
        <dbReference type="Pfam" id="PF17775"/>
    </source>
</evidence>
<evidence type="ECO:0000313" key="2">
    <source>
        <dbReference type="EMBL" id="MBB4067260.1"/>
    </source>
</evidence>
<dbReference type="Pfam" id="PF17775">
    <property type="entry name" value="YchJ_M-like"/>
    <property type="match status" value="1"/>
</dbReference>
<gene>
    <name evidence="2" type="ORF">GGR23_004491</name>
</gene>
<dbReference type="PANTHER" id="PTHR33747:SF1">
    <property type="entry name" value="ADENYLATE CYCLASE-ASSOCIATED CAP C-TERMINAL DOMAIN-CONTAINING PROTEIN"/>
    <property type="match status" value="1"/>
</dbReference>
<dbReference type="AlphaFoldDB" id="A0A7W6J9F6"/>
<dbReference type="RefSeq" id="WP_210297059.1">
    <property type="nucleotide sequence ID" value="NZ_JACIEZ010000017.1"/>
</dbReference>
<proteinExistence type="predicted"/>
<dbReference type="Pfam" id="PF02810">
    <property type="entry name" value="SEC-C"/>
    <property type="match status" value="1"/>
</dbReference>
<dbReference type="Proteomes" id="UP000528286">
    <property type="component" value="Unassembled WGS sequence"/>
</dbReference>
<dbReference type="SUPFAM" id="SSF103642">
    <property type="entry name" value="Sec-C motif"/>
    <property type="match status" value="1"/>
</dbReference>